<dbReference type="EMBL" id="MNBE01000107">
    <property type="protein sequence ID" value="OKP14194.1"/>
    <property type="molecule type" value="Genomic_DNA"/>
</dbReference>
<evidence type="ECO:0000313" key="1">
    <source>
        <dbReference type="EMBL" id="OKP14194.1"/>
    </source>
</evidence>
<organism evidence="1 2">
    <name type="scientific">Penicillium subrubescens</name>
    <dbReference type="NCBI Taxonomy" id="1316194"/>
    <lineage>
        <taxon>Eukaryota</taxon>
        <taxon>Fungi</taxon>
        <taxon>Dikarya</taxon>
        <taxon>Ascomycota</taxon>
        <taxon>Pezizomycotina</taxon>
        <taxon>Eurotiomycetes</taxon>
        <taxon>Eurotiomycetidae</taxon>
        <taxon>Eurotiales</taxon>
        <taxon>Aspergillaceae</taxon>
        <taxon>Penicillium</taxon>
    </lineage>
</organism>
<protein>
    <submittedName>
        <fullName evidence="1">Uncharacterized protein</fullName>
    </submittedName>
</protein>
<comment type="caution">
    <text evidence="1">The sequence shown here is derived from an EMBL/GenBank/DDBJ whole genome shotgun (WGS) entry which is preliminary data.</text>
</comment>
<evidence type="ECO:0000313" key="2">
    <source>
        <dbReference type="Proteomes" id="UP000186955"/>
    </source>
</evidence>
<sequence>MGAILANACHCLTAPLRFECAVPCTSKATKQLQALTSAVRSITGQGGVPAAQAGQHVGKPPVLIVAACMAPDEPRDKLGQATPYSILALLSCTASSTLDSGACGVAGVVSGRSQLGGSPLLQLPGHHLAVRAYDQPPNEDRGVTLGLEGWLRP</sequence>
<name>A0A1Q5UP09_9EURO</name>
<proteinExistence type="predicted"/>
<dbReference type="Proteomes" id="UP000186955">
    <property type="component" value="Unassembled WGS sequence"/>
</dbReference>
<gene>
    <name evidence="1" type="ORF">PENSUB_107</name>
</gene>
<reference evidence="1 2" key="1">
    <citation type="submission" date="2016-10" db="EMBL/GenBank/DDBJ databases">
        <title>Genome sequence of the ascomycete fungus Penicillium subrubescens.</title>
        <authorList>
            <person name="De Vries R.P."/>
            <person name="Peng M."/>
            <person name="Dilokpimol A."/>
            <person name="Hilden K."/>
            <person name="Makela M.R."/>
            <person name="Grigoriev I."/>
            <person name="Riley R."/>
            <person name="Granchi Z."/>
        </authorList>
    </citation>
    <scope>NUCLEOTIDE SEQUENCE [LARGE SCALE GENOMIC DNA]</scope>
    <source>
        <strain evidence="1 2">CBS 132785</strain>
    </source>
</reference>
<accession>A0A1Q5UP09</accession>
<keyword evidence="2" id="KW-1185">Reference proteome</keyword>
<dbReference type="AlphaFoldDB" id="A0A1Q5UP09"/>